<protein>
    <recommendedName>
        <fullName evidence="7">Phage abortive infection protein</fullName>
    </recommendedName>
</protein>
<reference evidence="4 5" key="1">
    <citation type="journal article" date="2016" name="Nat. Commun.">
        <title>Microbial interactions lead to rapid micro-scale successions on model marine particles.</title>
        <authorList>
            <person name="Datta M.S."/>
            <person name="Sliwerska E."/>
            <person name="Gore J."/>
            <person name="Polz M.F."/>
            <person name="Cordero O.X."/>
        </authorList>
    </citation>
    <scope>NUCLEOTIDE SEQUENCE [LARGE SCALE GENOMIC DNA]</scope>
    <source>
        <strain evidence="4 5">4G03</strain>
    </source>
</reference>
<organism evidence="4 5">
    <name type="scientific">Tenacibaculum discolor</name>
    <dbReference type="NCBI Taxonomy" id="361581"/>
    <lineage>
        <taxon>Bacteria</taxon>
        <taxon>Pseudomonadati</taxon>
        <taxon>Bacteroidota</taxon>
        <taxon>Flavobacteriia</taxon>
        <taxon>Flavobacteriales</taxon>
        <taxon>Flavobacteriaceae</taxon>
        <taxon>Tenacibaculum</taxon>
    </lineage>
</organism>
<evidence type="ECO:0000256" key="2">
    <source>
        <dbReference type="SAM" id="Phobius"/>
    </source>
</evidence>
<feature type="transmembrane region" description="Helical" evidence="2">
    <location>
        <begin position="48"/>
        <end position="68"/>
    </location>
</feature>
<comment type="caution">
    <text evidence="4">The sequence shown here is derived from an EMBL/GenBank/DDBJ whole genome shotgun (WGS) entry which is preliminary data.</text>
</comment>
<gene>
    <name evidence="4" type="ORF">CSC81_00325</name>
    <name evidence="3" type="ORF">Q8W23_08185</name>
</gene>
<reference evidence="3 6" key="3">
    <citation type="submission" date="2023-07" db="EMBL/GenBank/DDBJ databases">
        <title>Genome content predicts the carbon catabolic preferences of heterotrophic bacteria.</title>
        <authorList>
            <person name="Gralka M."/>
        </authorList>
    </citation>
    <scope>NUCLEOTIDE SEQUENCE [LARGE SCALE GENOMIC DNA]</scope>
    <source>
        <strain evidence="3 6">4G03</strain>
    </source>
</reference>
<keyword evidence="2" id="KW-1133">Transmembrane helix</keyword>
<evidence type="ECO:0008006" key="7">
    <source>
        <dbReference type="Google" id="ProtNLM"/>
    </source>
</evidence>
<dbReference type="EMBL" id="PDUU01000001">
    <property type="protein sequence ID" value="PHN99101.1"/>
    <property type="molecule type" value="Genomic_DNA"/>
</dbReference>
<keyword evidence="1" id="KW-0175">Coiled coil</keyword>
<evidence type="ECO:0000256" key="1">
    <source>
        <dbReference type="SAM" id="Coils"/>
    </source>
</evidence>
<proteinExistence type="predicted"/>
<dbReference type="EMBL" id="JAUYVU010000005">
    <property type="protein sequence ID" value="MDP2541447.1"/>
    <property type="molecule type" value="Genomic_DNA"/>
</dbReference>
<evidence type="ECO:0000313" key="6">
    <source>
        <dbReference type="Proteomes" id="UP001242342"/>
    </source>
</evidence>
<name>A0A2G1BYG7_9FLAO</name>
<keyword evidence="2" id="KW-0812">Transmembrane</keyword>
<evidence type="ECO:0000313" key="3">
    <source>
        <dbReference type="EMBL" id="MDP2541447.1"/>
    </source>
</evidence>
<feature type="transmembrane region" description="Helical" evidence="2">
    <location>
        <begin position="7"/>
        <end position="28"/>
    </location>
</feature>
<dbReference type="AlphaFoldDB" id="A0A2G1BYG7"/>
<feature type="coiled-coil region" evidence="1">
    <location>
        <begin position="211"/>
        <end position="238"/>
    </location>
</feature>
<dbReference type="RefSeq" id="WP_099213776.1">
    <property type="nucleotide sequence ID" value="NZ_JAUYVU010000005.1"/>
</dbReference>
<feature type="transmembrane region" description="Helical" evidence="2">
    <location>
        <begin position="155"/>
        <end position="177"/>
    </location>
</feature>
<accession>A0A2G1BYG7</accession>
<dbReference type="Proteomes" id="UP000222163">
    <property type="component" value="Unassembled WGS sequence"/>
</dbReference>
<evidence type="ECO:0000313" key="4">
    <source>
        <dbReference type="EMBL" id="PHN99101.1"/>
    </source>
</evidence>
<keyword evidence="2" id="KW-0472">Membrane</keyword>
<sequence>MKKENKHIYLYIGLTITVIFIALTPYIFAKGYSGVVFNADTGAIGDTIGGITAPFVNLLAAFLVWISFREQVKANKLLSTETSYNFIKSLIEDFHKSYAKFVNANKQLIRDFYNFSLTSYPYNDLYKAGYVKPYYLETDNEDEIKRQTKDEINRLYYITYNILIKMSGSMLIFSTILNSINNSTLEAPIKASFLVHINEEFKYFRDTLAKNRSAIKLLESLNKQHDFLELNIMELNKIHKRLTNYIDNFLILKDKNHTLN</sequence>
<dbReference type="Proteomes" id="UP001242342">
    <property type="component" value="Unassembled WGS sequence"/>
</dbReference>
<evidence type="ECO:0000313" key="5">
    <source>
        <dbReference type="Proteomes" id="UP000222163"/>
    </source>
</evidence>
<reference evidence="4" key="2">
    <citation type="submission" date="2017-10" db="EMBL/GenBank/DDBJ databases">
        <authorList>
            <person name="Enke T.N."/>
            <person name="Cordero O.X."/>
        </authorList>
    </citation>
    <scope>NUCLEOTIDE SEQUENCE</scope>
    <source>
        <strain evidence="4">4G03</strain>
    </source>
</reference>
<keyword evidence="6" id="KW-1185">Reference proteome</keyword>